<evidence type="ECO:0000313" key="5">
    <source>
        <dbReference type="EMBL" id="GAA1207759.1"/>
    </source>
</evidence>
<dbReference type="PANTHER" id="PTHR30483">
    <property type="entry name" value="LEUCINE-SPECIFIC-BINDING PROTEIN"/>
    <property type="match status" value="1"/>
</dbReference>
<dbReference type="Gene3D" id="3.40.50.2300">
    <property type="match status" value="2"/>
</dbReference>
<evidence type="ECO:0000259" key="4">
    <source>
        <dbReference type="Pfam" id="PF13458"/>
    </source>
</evidence>
<feature type="chain" id="PRO_5046336281" description="Leucine-binding protein domain-containing protein" evidence="3">
    <location>
        <begin position="39"/>
        <end position="419"/>
    </location>
</feature>
<evidence type="ECO:0000256" key="1">
    <source>
        <dbReference type="ARBA" id="ARBA00010062"/>
    </source>
</evidence>
<dbReference type="EMBL" id="BAAAKW010000008">
    <property type="protein sequence ID" value="GAA1207759.1"/>
    <property type="molecule type" value="Genomic_DNA"/>
</dbReference>
<feature type="domain" description="Leucine-binding protein" evidence="4">
    <location>
        <begin position="51"/>
        <end position="357"/>
    </location>
</feature>
<name>A0ABP4G1H7_9MICO</name>
<dbReference type="InterPro" id="IPR051010">
    <property type="entry name" value="BCAA_transport"/>
</dbReference>
<dbReference type="PANTHER" id="PTHR30483:SF6">
    <property type="entry name" value="PERIPLASMIC BINDING PROTEIN OF ABC TRANSPORTER FOR NATURAL AMINO ACIDS"/>
    <property type="match status" value="1"/>
</dbReference>
<dbReference type="SUPFAM" id="SSF53822">
    <property type="entry name" value="Periplasmic binding protein-like I"/>
    <property type="match status" value="1"/>
</dbReference>
<dbReference type="Pfam" id="PF13458">
    <property type="entry name" value="Peripla_BP_6"/>
    <property type="match status" value="1"/>
</dbReference>
<organism evidence="5 6">
    <name type="scientific">Rhodoglobus aureus</name>
    <dbReference type="NCBI Taxonomy" id="191497"/>
    <lineage>
        <taxon>Bacteria</taxon>
        <taxon>Bacillati</taxon>
        <taxon>Actinomycetota</taxon>
        <taxon>Actinomycetes</taxon>
        <taxon>Micrococcales</taxon>
        <taxon>Microbacteriaceae</taxon>
        <taxon>Rhodoglobus</taxon>
    </lineage>
</organism>
<keyword evidence="2 3" id="KW-0732">Signal</keyword>
<dbReference type="InterPro" id="IPR028082">
    <property type="entry name" value="Peripla_BP_I"/>
</dbReference>
<evidence type="ECO:0000313" key="6">
    <source>
        <dbReference type="Proteomes" id="UP001500943"/>
    </source>
</evidence>
<protein>
    <recommendedName>
        <fullName evidence="4">Leucine-binding protein domain-containing protein</fullName>
    </recommendedName>
</protein>
<evidence type="ECO:0000256" key="3">
    <source>
        <dbReference type="SAM" id="SignalP"/>
    </source>
</evidence>
<accession>A0ABP4G1H7</accession>
<dbReference type="Proteomes" id="UP001500943">
    <property type="component" value="Unassembled WGS sequence"/>
</dbReference>
<keyword evidence="6" id="KW-1185">Reference proteome</keyword>
<comment type="caution">
    <text evidence="5">The sequence shown here is derived from an EMBL/GenBank/DDBJ whole genome shotgun (WGS) entry which is preliminary data.</text>
</comment>
<feature type="signal peptide" evidence="3">
    <location>
        <begin position="1"/>
        <end position="38"/>
    </location>
</feature>
<proteinExistence type="inferred from homology"/>
<reference evidence="6" key="1">
    <citation type="journal article" date="2019" name="Int. J. Syst. Evol. Microbiol.">
        <title>The Global Catalogue of Microorganisms (GCM) 10K type strain sequencing project: providing services to taxonomists for standard genome sequencing and annotation.</title>
        <authorList>
            <consortium name="The Broad Institute Genomics Platform"/>
            <consortium name="The Broad Institute Genome Sequencing Center for Infectious Disease"/>
            <person name="Wu L."/>
            <person name="Ma J."/>
        </authorList>
    </citation>
    <scope>NUCLEOTIDE SEQUENCE [LARGE SCALE GENOMIC DNA]</scope>
    <source>
        <strain evidence="6">JCM 12762</strain>
    </source>
</reference>
<comment type="similarity">
    <text evidence="1">Belongs to the leucine-binding protein family.</text>
</comment>
<sequence>MMTSIPVGSRVSLRTRRGFTAVAGVLAAVLVLSGCADAEAPKEAIAPKDLTLTIGALVPESGSLKKFAPAVSAAIALAAQDVNDANAMLTVNVETQDSGDSTGTTAEDAVTELLAARATVIIGGLSNGVSKKVIDKITGAGVVEISPANDSPDFSTYGDSMLYWRTSPSCALEGSALGAEMAERIDGSIAILSEDVLCGPLLPRAVGETFQRGGGEVIVEETIDDKATGLDDQIAEAIAAKPDAVAILGTTQAEKIAKAFIAAGYSGDQLFFSGLSLGERGSGFAAGSLTGSIVTHPGLEISTISEFTDRLLEVNPSLKDFSYAAESYDAVILASLAALASQEVSGEGIASKLQEVSGGSGEGEVVTNFADAAKIILDGGIVDYDGVSGPITLSDNGDPQDAIIGIYQYGSDNVYARIN</sequence>
<dbReference type="InterPro" id="IPR028081">
    <property type="entry name" value="Leu-bd"/>
</dbReference>
<evidence type="ECO:0000256" key="2">
    <source>
        <dbReference type="ARBA" id="ARBA00022729"/>
    </source>
</evidence>
<gene>
    <name evidence="5" type="ORF">GCM10009655_03680</name>
</gene>